<dbReference type="EMBL" id="KK103250">
    <property type="protein sequence ID" value="KIY95917.1"/>
    <property type="molecule type" value="Genomic_DNA"/>
</dbReference>
<feature type="compositionally biased region" description="Gly residues" evidence="1">
    <location>
        <begin position="15"/>
        <end position="33"/>
    </location>
</feature>
<proteinExistence type="predicted"/>
<keyword evidence="3" id="KW-1185">Reference proteome</keyword>
<dbReference type="KEGG" id="mng:MNEG_12046"/>
<protein>
    <submittedName>
        <fullName evidence="2">Uncharacterized protein</fullName>
    </submittedName>
</protein>
<evidence type="ECO:0000313" key="3">
    <source>
        <dbReference type="Proteomes" id="UP000054498"/>
    </source>
</evidence>
<dbReference type="Proteomes" id="UP000054498">
    <property type="component" value="Unassembled WGS sequence"/>
</dbReference>
<dbReference type="AlphaFoldDB" id="A0A0D2J810"/>
<name>A0A0D2J810_9CHLO</name>
<evidence type="ECO:0000256" key="1">
    <source>
        <dbReference type="SAM" id="MobiDB-lite"/>
    </source>
</evidence>
<sequence length="54" mass="4987">QRAPPPRPPSAGAAAGHGGGGGGGGGAGLGGLGDSHRRPLPPVIVKKPGCAKND</sequence>
<reference evidence="2 3" key="1">
    <citation type="journal article" date="2013" name="BMC Genomics">
        <title>Reconstruction of the lipid metabolism for the microalga Monoraphidium neglectum from its genome sequence reveals characteristics suitable for biofuel production.</title>
        <authorList>
            <person name="Bogen C."/>
            <person name="Al-Dilaimi A."/>
            <person name="Albersmeier A."/>
            <person name="Wichmann J."/>
            <person name="Grundmann M."/>
            <person name="Rupp O."/>
            <person name="Lauersen K.J."/>
            <person name="Blifernez-Klassen O."/>
            <person name="Kalinowski J."/>
            <person name="Goesmann A."/>
            <person name="Mussgnug J.H."/>
            <person name="Kruse O."/>
        </authorList>
    </citation>
    <scope>NUCLEOTIDE SEQUENCE [LARGE SCALE GENOMIC DNA]</scope>
    <source>
        <strain evidence="2 3">SAG 48.87</strain>
    </source>
</reference>
<feature type="non-terminal residue" evidence="2">
    <location>
        <position position="1"/>
    </location>
</feature>
<dbReference type="GeneID" id="25729369"/>
<dbReference type="RefSeq" id="XP_013894937.1">
    <property type="nucleotide sequence ID" value="XM_014039483.1"/>
</dbReference>
<feature type="region of interest" description="Disordered" evidence="1">
    <location>
        <begin position="1"/>
        <end position="54"/>
    </location>
</feature>
<organism evidence="2 3">
    <name type="scientific">Monoraphidium neglectum</name>
    <dbReference type="NCBI Taxonomy" id="145388"/>
    <lineage>
        <taxon>Eukaryota</taxon>
        <taxon>Viridiplantae</taxon>
        <taxon>Chlorophyta</taxon>
        <taxon>core chlorophytes</taxon>
        <taxon>Chlorophyceae</taxon>
        <taxon>CS clade</taxon>
        <taxon>Sphaeropleales</taxon>
        <taxon>Selenastraceae</taxon>
        <taxon>Monoraphidium</taxon>
    </lineage>
</organism>
<accession>A0A0D2J810</accession>
<evidence type="ECO:0000313" key="2">
    <source>
        <dbReference type="EMBL" id="KIY95917.1"/>
    </source>
</evidence>
<gene>
    <name evidence="2" type="ORF">MNEG_12046</name>
</gene>